<keyword evidence="2" id="KW-1185">Reference proteome</keyword>
<gene>
    <name evidence="1" type="ORF">RFI_39418</name>
</gene>
<reference evidence="1 2" key="1">
    <citation type="journal article" date="2013" name="Curr. Biol.">
        <title>The Genome of the Foraminiferan Reticulomyxa filosa.</title>
        <authorList>
            <person name="Glockner G."/>
            <person name="Hulsmann N."/>
            <person name="Schleicher M."/>
            <person name="Noegel A.A."/>
            <person name="Eichinger L."/>
            <person name="Gallinger C."/>
            <person name="Pawlowski J."/>
            <person name="Sierra R."/>
            <person name="Euteneuer U."/>
            <person name="Pillet L."/>
            <person name="Moustafa A."/>
            <person name="Platzer M."/>
            <person name="Groth M."/>
            <person name="Szafranski K."/>
            <person name="Schliwa M."/>
        </authorList>
    </citation>
    <scope>NUCLEOTIDE SEQUENCE [LARGE SCALE GENOMIC DNA]</scope>
</reference>
<accession>X6LBH9</accession>
<dbReference type="EMBL" id="ASPP01047659">
    <property type="protein sequence ID" value="ETN98099.1"/>
    <property type="molecule type" value="Genomic_DNA"/>
</dbReference>
<comment type="caution">
    <text evidence="1">The sequence shown here is derived from an EMBL/GenBank/DDBJ whole genome shotgun (WGS) entry which is preliminary data.</text>
</comment>
<dbReference type="Proteomes" id="UP000023152">
    <property type="component" value="Unassembled WGS sequence"/>
</dbReference>
<proteinExistence type="predicted"/>
<dbReference type="AlphaFoldDB" id="X6LBH9"/>
<organism evidence="1 2">
    <name type="scientific">Reticulomyxa filosa</name>
    <dbReference type="NCBI Taxonomy" id="46433"/>
    <lineage>
        <taxon>Eukaryota</taxon>
        <taxon>Sar</taxon>
        <taxon>Rhizaria</taxon>
        <taxon>Retaria</taxon>
        <taxon>Foraminifera</taxon>
        <taxon>Monothalamids</taxon>
        <taxon>Reticulomyxidae</taxon>
        <taxon>Reticulomyxa</taxon>
    </lineage>
</organism>
<evidence type="ECO:0000313" key="1">
    <source>
        <dbReference type="EMBL" id="ETN98099.1"/>
    </source>
</evidence>
<protein>
    <submittedName>
        <fullName evidence="1">Uncharacterized protein</fullName>
    </submittedName>
</protein>
<feature type="non-terminal residue" evidence="1">
    <location>
        <position position="124"/>
    </location>
</feature>
<evidence type="ECO:0000313" key="2">
    <source>
        <dbReference type="Proteomes" id="UP000023152"/>
    </source>
</evidence>
<name>X6LBH9_RETFI</name>
<sequence>MRKNLEALLKPLSLQSHLVSFFDIKQEITNLETLTLTHLQSVVSEALAKIKDPKKDKFDLAKEEKSNTSSSSFVRVEKLSESDIKQLETNVMILENAVNVFDLLCQHINLSKPVKEMFQSFLGE</sequence>